<dbReference type="InterPro" id="IPR044827">
    <property type="entry name" value="GBF-like"/>
</dbReference>
<keyword evidence="3" id="KW-0805">Transcription regulation</keyword>
<evidence type="ECO:0000313" key="10">
    <source>
        <dbReference type="EMBL" id="KAK9927044.1"/>
    </source>
</evidence>
<protein>
    <recommendedName>
        <fullName evidence="9">BZIP domain-containing protein</fullName>
    </recommendedName>
</protein>
<proteinExistence type="inferred from homology"/>
<comment type="caution">
    <text evidence="10">The sequence shown here is derived from an EMBL/GenBank/DDBJ whole genome shotgun (WGS) entry which is preliminary data.</text>
</comment>
<dbReference type="PROSITE" id="PS00036">
    <property type="entry name" value="BZIP_BASIC"/>
    <property type="match status" value="1"/>
</dbReference>
<sequence>MDQGVTKKLKGLDGHAYVGPKGNSGHLALEATKSSEQNRDGLTDVADGNTQADHHTQGKNGSESMRSADNDVKVHTQVRSKTEGEMNGNYTTPTHLVPVSLGSPSEKIGISTAFSAGERLPFDAMVLDEKQLKREKRKQANRESARRSRMRKQAEYEELVKSCDSLSTEQMDLKYELDQLKADAKKLRLENAALREQLKNAQVMQEGGIASAKTEVGFVLPNGAKDILSNLGSVSSNDQLDRETHETSISETITRLHQMLESSSRTDAVAAR</sequence>
<feature type="domain" description="BZIP" evidence="9">
    <location>
        <begin position="131"/>
        <end position="194"/>
    </location>
</feature>
<keyword evidence="11" id="KW-1185">Reference proteome</keyword>
<reference evidence="10 11" key="1">
    <citation type="journal article" date="2023" name="G3 (Bethesda)">
        <title>A chromosome-length genome assembly and annotation of blackberry (Rubus argutus, cv. 'Hillquist').</title>
        <authorList>
            <person name="Bruna T."/>
            <person name="Aryal R."/>
            <person name="Dudchenko O."/>
            <person name="Sargent D.J."/>
            <person name="Mead D."/>
            <person name="Buti M."/>
            <person name="Cavallini A."/>
            <person name="Hytonen T."/>
            <person name="Andres J."/>
            <person name="Pham M."/>
            <person name="Weisz D."/>
            <person name="Mascagni F."/>
            <person name="Usai G."/>
            <person name="Natali L."/>
            <person name="Bassil N."/>
            <person name="Fernandez G.E."/>
            <person name="Lomsadze A."/>
            <person name="Armour M."/>
            <person name="Olukolu B."/>
            <person name="Poorten T."/>
            <person name="Britton C."/>
            <person name="Davik J."/>
            <person name="Ashrafi H."/>
            <person name="Aiden E.L."/>
            <person name="Borodovsky M."/>
            <person name="Worthington M."/>
        </authorList>
    </citation>
    <scope>NUCLEOTIDE SEQUENCE [LARGE SCALE GENOMIC DNA]</scope>
    <source>
        <strain evidence="10">PI 553951</strain>
    </source>
</reference>
<comment type="subcellular location">
    <subcellularLocation>
        <location evidence="1">Nucleus</location>
    </subcellularLocation>
</comment>
<keyword evidence="4" id="KW-0238">DNA-binding</keyword>
<dbReference type="Gene3D" id="1.20.5.170">
    <property type="match status" value="1"/>
</dbReference>
<dbReference type="InterPro" id="IPR046347">
    <property type="entry name" value="bZIP_sf"/>
</dbReference>
<dbReference type="PANTHER" id="PTHR45967">
    <property type="entry name" value="G-BOX-BINDING FACTOR 3-RELATED"/>
    <property type="match status" value="1"/>
</dbReference>
<dbReference type="EMBL" id="JBEDUW010000005">
    <property type="protein sequence ID" value="KAK9927044.1"/>
    <property type="molecule type" value="Genomic_DNA"/>
</dbReference>
<evidence type="ECO:0000256" key="8">
    <source>
        <dbReference type="SAM" id="MobiDB-lite"/>
    </source>
</evidence>
<gene>
    <name evidence="10" type="ORF">M0R45_024249</name>
</gene>
<evidence type="ECO:0000256" key="4">
    <source>
        <dbReference type="ARBA" id="ARBA00023125"/>
    </source>
</evidence>
<keyword evidence="5" id="KW-0804">Transcription</keyword>
<evidence type="ECO:0000259" key="9">
    <source>
        <dbReference type="PROSITE" id="PS50217"/>
    </source>
</evidence>
<keyword evidence="7" id="KW-0175">Coiled coil</keyword>
<dbReference type="GO" id="GO:0043565">
    <property type="term" value="F:sequence-specific DNA binding"/>
    <property type="evidence" value="ECO:0007669"/>
    <property type="project" value="InterPro"/>
</dbReference>
<dbReference type="GO" id="GO:0005634">
    <property type="term" value="C:nucleus"/>
    <property type="evidence" value="ECO:0007669"/>
    <property type="project" value="UniProtKB-SubCell"/>
</dbReference>
<organism evidence="10 11">
    <name type="scientific">Rubus argutus</name>
    <name type="common">Southern blackberry</name>
    <dbReference type="NCBI Taxonomy" id="59490"/>
    <lineage>
        <taxon>Eukaryota</taxon>
        <taxon>Viridiplantae</taxon>
        <taxon>Streptophyta</taxon>
        <taxon>Embryophyta</taxon>
        <taxon>Tracheophyta</taxon>
        <taxon>Spermatophyta</taxon>
        <taxon>Magnoliopsida</taxon>
        <taxon>eudicotyledons</taxon>
        <taxon>Gunneridae</taxon>
        <taxon>Pentapetalae</taxon>
        <taxon>rosids</taxon>
        <taxon>fabids</taxon>
        <taxon>Rosales</taxon>
        <taxon>Rosaceae</taxon>
        <taxon>Rosoideae</taxon>
        <taxon>Rosoideae incertae sedis</taxon>
        <taxon>Rubus</taxon>
    </lineage>
</organism>
<feature type="region of interest" description="Disordered" evidence="8">
    <location>
        <begin position="1"/>
        <end position="72"/>
    </location>
</feature>
<accession>A0AAW1WTN5</accession>
<evidence type="ECO:0000256" key="5">
    <source>
        <dbReference type="ARBA" id="ARBA00023163"/>
    </source>
</evidence>
<keyword evidence="6" id="KW-0539">Nucleus</keyword>
<dbReference type="InterPro" id="IPR004827">
    <property type="entry name" value="bZIP"/>
</dbReference>
<dbReference type="GO" id="GO:0003700">
    <property type="term" value="F:DNA-binding transcription factor activity"/>
    <property type="evidence" value="ECO:0007669"/>
    <property type="project" value="InterPro"/>
</dbReference>
<evidence type="ECO:0000256" key="7">
    <source>
        <dbReference type="SAM" id="Coils"/>
    </source>
</evidence>
<dbReference type="CDD" id="cd14702">
    <property type="entry name" value="bZIP_plant_GBF1"/>
    <property type="match status" value="1"/>
</dbReference>
<dbReference type="SUPFAM" id="SSF57959">
    <property type="entry name" value="Leucine zipper domain"/>
    <property type="match status" value="1"/>
</dbReference>
<dbReference type="PANTHER" id="PTHR45967:SF38">
    <property type="entry name" value="G-BOX-BINDING FACTOR 2"/>
    <property type="match status" value="1"/>
</dbReference>
<dbReference type="PROSITE" id="PS50217">
    <property type="entry name" value="BZIP"/>
    <property type="match status" value="1"/>
</dbReference>
<dbReference type="Proteomes" id="UP001457282">
    <property type="component" value="Unassembled WGS sequence"/>
</dbReference>
<evidence type="ECO:0000313" key="11">
    <source>
        <dbReference type="Proteomes" id="UP001457282"/>
    </source>
</evidence>
<dbReference type="InterPro" id="IPR045314">
    <property type="entry name" value="bZIP_plant_GBF1"/>
</dbReference>
<evidence type="ECO:0000256" key="2">
    <source>
        <dbReference type="ARBA" id="ARBA00007163"/>
    </source>
</evidence>
<dbReference type="SMART" id="SM00338">
    <property type="entry name" value="BRLZ"/>
    <property type="match status" value="1"/>
</dbReference>
<dbReference type="AlphaFoldDB" id="A0AAW1WTN5"/>
<name>A0AAW1WTN5_RUBAR</name>
<comment type="similarity">
    <text evidence="2">Belongs to the bZIP family.</text>
</comment>
<evidence type="ECO:0000256" key="6">
    <source>
        <dbReference type="ARBA" id="ARBA00023242"/>
    </source>
</evidence>
<dbReference type="Pfam" id="PF00170">
    <property type="entry name" value="bZIP_1"/>
    <property type="match status" value="1"/>
</dbReference>
<evidence type="ECO:0000256" key="1">
    <source>
        <dbReference type="ARBA" id="ARBA00004123"/>
    </source>
</evidence>
<evidence type="ECO:0000256" key="3">
    <source>
        <dbReference type="ARBA" id="ARBA00023015"/>
    </source>
</evidence>
<feature type="coiled-coil region" evidence="7">
    <location>
        <begin position="163"/>
        <end position="204"/>
    </location>
</feature>